<evidence type="ECO:0000256" key="2">
    <source>
        <dbReference type="ARBA" id="ARBA00011245"/>
    </source>
</evidence>
<dbReference type="InterPro" id="IPR045175">
    <property type="entry name" value="M28_fam"/>
</dbReference>
<dbReference type="Pfam" id="PF04389">
    <property type="entry name" value="Peptidase_M28"/>
    <property type="match status" value="1"/>
</dbReference>
<comment type="caution">
    <text evidence="13">The sequence shown here is derived from an EMBL/GenBank/DDBJ whole genome shotgun (WGS) entry which is preliminary data.</text>
</comment>
<evidence type="ECO:0000256" key="3">
    <source>
        <dbReference type="ARBA" id="ARBA00022438"/>
    </source>
</evidence>
<dbReference type="EC" id="3.4.-.-" evidence="11"/>
<dbReference type="GO" id="GO:0008235">
    <property type="term" value="F:metalloexopeptidase activity"/>
    <property type="evidence" value="ECO:0007669"/>
    <property type="project" value="InterPro"/>
</dbReference>
<dbReference type="AlphaFoldDB" id="A0A9P4VXC5"/>
<accession>A0A9P4VXC5</accession>
<dbReference type="EMBL" id="MU006089">
    <property type="protein sequence ID" value="KAF2843674.1"/>
    <property type="molecule type" value="Genomic_DNA"/>
</dbReference>
<evidence type="ECO:0000259" key="12">
    <source>
        <dbReference type="Pfam" id="PF04389"/>
    </source>
</evidence>
<evidence type="ECO:0000256" key="1">
    <source>
        <dbReference type="ARBA" id="ARBA00001947"/>
    </source>
</evidence>
<dbReference type="PANTHER" id="PTHR12147:SF56">
    <property type="entry name" value="AMINOPEPTIDASE YDR415C-RELATED"/>
    <property type="match status" value="1"/>
</dbReference>
<evidence type="ECO:0000256" key="5">
    <source>
        <dbReference type="ARBA" id="ARBA00022723"/>
    </source>
</evidence>
<keyword evidence="5 11" id="KW-0479">Metal-binding</keyword>
<keyword evidence="8 11" id="KW-0862">Zinc</keyword>
<dbReference type="GO" id="GO:0004177">
    <property type="term" value="F:aminopeptidase activity"/>
    <property type="evidence" value="ECO:0007669"/>
    <property type="project" value="UniProtKB-KW"/>
</dbReference>
<dbReference type="PANTHER" id="PTHR12147">
    <property type="entry name" value="METALLOPEPTIDASE M28 FAMILY MEMBER"/>
    <property type="match status" value="1"/>
</dbReference>
<dbReference type="SUPFAM" id="SSF53187">
    <property type="entry name" value="Zn-dependent exopeptidases"/>
    <property type="match status" value="1"/>
</dbReference>
<dbReference type="FunFam" id="3.40.630.10:FF:000042">
    <property type="entry name" value="Peptide hydrolase"/>
    <property type="match status" value="1"/>
</dbReference>
<gene>
    <name evidence="13" type="ORF">M501DRAFT_994679</name>
</gene>
<keyword evidence="14" id="KW-1185">Reference proteome</keyword>
<evidence type="ECO:0000256" key="7">
    <source>
        <dbReference type="ARBA" id="ARBA00022801"/>
    </source>
</evidence>
<dbReference type="InterPro" id="IPR007484">
    <property type="entry name" value="Peptidase_M28"/>
</dbReference>
<keyword evidence="6 11" id="KW-0732">Signal</keyword>
<evidence type="ECO:0000256" key="6">
    <source>
        <dbReference type="ARBA" id="ARBA00022729"/>
    </source>
</evidence>
<comment type="subunit">
    <text evidence="2">Monomer.</text>
</comment>
<evidence type="ECO:0000256" key="9">
    <source>
        <dbReference type="ARBA" id="ARBA00023157"/>
    </source>
</evidence>
<evidence type="ECO:0000256" key="11">
    <source>
        <dbReference type="RuleBase" id="RU361240"/>
    </source>
</evidence>
<organism evidence="13 14">
    <name type="scientific">Patellaria atrata CBS 101060</name>
    <dbReference type="NCBI Taxonomy" id="1346257"/>
    <lineage>
        <taxon>Eukaryota</taxon>
        <taxon>Fungi</taxon>
        <taxon>Dikarya</taxon>
        <taxon>Ascomycota</taxon>
        <taxon>Pezizomycotina</taxon>
        <taxon>Dothideomycetes</taxon>
        <taxon>Dothideomycetes incertae sedis</taxon>
        <taxon>Patellariales</taxon>
        <taxon>Patellariaceae</taxon>
        <taxon>Patellaria</taxon>
    </lineage>
</organism>
<name>A0A9P4VXC5_9PEZI</name>
<evidence type="ECO:0000256" key="4">
    <source>
        <dbReference type="ARBA" id="ARBA00022670"/>
    </source>
</evidence>
<sequence length="387" mass="42157">MKPSISLLALMASSAVALTIPTTDVEVEVDTLAERKVLYVIELAPGETKQVTEEEKWELKKEGKHFIDITDYQAVENAHLNSRQMSAAAFPTTITQQTRVNPLLSQLNKANLQSNLQTFTNYQNRYYRSSYGQQSSQWLLQRVQAVISASGSTVATARAFTHSWGQSSVIATIPGTSTKTIIIGSHQDSINLNSPSTGRAPGADDDGSGTVTILEALRVLLTDSRVKAGQAPNTIEFHWYAAEEGGLLGSQAIFNNYKSAGRNVKAMLNQDMTGYIRGTLDAGARESVGIVTDYVDASLTEFIRKVITAYCTIPYVNTQCGYACSDHASASRAGYPSAFVIEAKMEYTSDLIHTTGDTLSTVSYDHMIQHARMTTGFVYELAFATSL</sequence>
<evidence type="ECO:0000256" key="8">
    <source>
        <dbReference type="ARBA" id="ARBA00022833"/>
    </source>
</evidence>
<dbReference type="Proteomes" id="UP000799429">
    <property type="component" value="Unassembled WGS sequence"/>
</dbReference>
<evidence type="ECO:0000256" key="10">
    <source>
        <dbReference type="ARBA" id="ARBA00043962"/>
    </source>
</evidence>
<feature type="chain" id="PRO_5040536402" description="Peptide hydrolase" evidence="11">
    <location>
        <begin position="18"/>
        <end position="387"/>
    </location>
</feature>
<evidence type="ECO:0000313" key="14">
    <source>
        <dbReference type="Proteomes" id="UP000799429"/>
    </source>
</evidence>
<dbReference type="GO" id="GO:0046872">
    <property type="term" value="F:metal ion binding"/>
    <property type="evidence" value="ECO:0007669"/>
    <property type="project" value="UniProtKB-KW"/>
</dbReference>
<dbReference type="CDD" id="cd03879">
    <property type="entry name" value="M28_AAP"/>
    <property type="match status" value="1"/>
</dbReference>
<reference evidence="13" key="1">
    <citation type="journal article" date="2020" name="Stud. Mycol.">
        <title>101 Dothideomycetes genomes: a test case for predicting lifestyles and emergence of pathogens.</title>
        <authorList>
            <person name="Haridas S."/>
            <person name="Albert R."/>
            <person name="Binder M."/>
            <person name="Bloem J."/>
            <person name="Labutti K."/>
            <person name="Salamov A."/>
            <person name="Andreopoulos B."/>
            <person name="Baker S."/>
            <person name="Barry K."/>
            <person name="Bills G."/>
            <person name="Bluhm B."/>
            <person name="Cannon C."/>
            <person name="Castanera R."/>
            <person name="Culley D."/>
            <person name="Daum C."/>
            <person name="Ezra D."/>
            <person name="Gonzalez J."/>
            <person name="Henrissat B."/>
            <person name="Kuo A."/>
            <person name="Liang C."/>
            <person name="Lipzen A."/>
            <person name="Lutzoni F."/>
            <person name="Magnuson J."/>
            <person name="Mondo S."/>
            <person name="Nolan M."/>
            <person name="Ohm R."/>
            <person name="Pangilinan J."/>
            <person name="Park H.-J."/>
            <person name="Ramirez L."/>
            <person name="Alfaro M."/>
            <person name="Sun H."/>
            <person name="Tritt A."/>
            <person name="Yoshinaga Y."/>
            <person name="Zwiers L.-H."/>
            <person name="Turgeon B."/>
            <person name="Goodwin S."/>
            <person name="Spatafora J."/>
            <person name="Crous P."/>
            <person name="Grigoriev I."/>
        </authorList>
    </citation>
    <scope>NUCLEOTIDE SEQUENCE</scope>
    <source>
        <strain evidence="13">CBS 101060</strain>
    </source>
</reference>
<keyword evidence="9" id="KW-1015">Disulfide bond</keyword>
<proteinExistence type="inferred from homology"/>
<dbReference type="GO" id="GO:0006508">
    <property type="term" value="P:proteolysis"/>
    <property type="evidence" value="ECO:0007669"/>
    <property type="project" value="UniProtKB-KW"/>
</dbReference>
<feature type="signal peptide" evidence="11">
    <location>
        <begin position="1"/>
        <end position="17"/>
    </location>
</feature>
<dbReference type="OrthoDB" id="2214at2759"/>
<comment type="cofactor">
    <cofactor evidence="1">
        <name>Zn(2+)</name>
        <dbReference type="ChEBI" id="CHEBI:29105"/>
    </cofactor>
</comment>
<dbReference type="Gene3D" id="3.40.630.10">
    <property type="entry name" value="Zn peptidases"/>
    <property type="match status" value="1"/>
</dbReference>
<comment type="similarity">
    <text evidence="10">Belongs to the peptidase M28 family. M28E subfamily.</text>
</comment>
<protein>
    <recommendedName>
        <fullName evidence="11">Peptide hydrolase</fullName>
        <ecNumber evidence="11">3.4.-.-</ecNumber>
    </recommendedName>
</protein>
<keyword evidence="4 11" id="KW-0645">Protease</keyword>
<keyword evidence="3" id="KW-0031">Aminopeptidase</keyword>
<keyword evidence="7 11" id="KW-0378">Hydrolase</keyword>
<evidence type="ECO:0000313" key="13">
    <source>
        <dbReference type="EMBL" id="KAF2843674.1"/>
    </source>
</evidence>
<feature type="domain" description="Peptidase M28" evidence="12">
    <location>
        <begin position="169"/>
        <end position="374"/>
    </location>
</feature>